<reference evidence="2 3" key="1">
    <citation type="submission" date="2018-07" db="EMBL/GenBank/DDBJ databases">
        <title>Genomic Encyclopedia of Type Strains, Phase IV (KMG-IV): sequencing the most valuable type-strain genomes for metagenomic binning, comparative biology and taxonomic classification.</title>
        <authorList>
            <person name="Goeker M."/>
        </authorList>
    </citation>
    <scope>NUCLEOTIDE SEQUENCE [LARGE SCALE GENOMIC DNA]</scope>
    <source>
        <strain evidence="2 3">DSM 21634</strain>
    </source>
</reference>
<comment type="caution">
    <text evidence="2">The sequence shown here is derived from an EMBL/GenBank/DDBJ whole genome shotgun (WGS) entry which is preliminary data.</text>
</comment>
<evidence type="ECO:0008006" key="4">
    <source>
        <dbReference type="Google" id="ProtNLM"/>
    </source>
</evidence>
<dbReference type="Proteomes" id="UP000252884">
    <property type="component" value="Unassembled WGS sequence"/>
</dbReference>
<organism evidence="2 3">
    <name type="scientific">Pseudorhodoferax soli</name>
    <dbReference type="NCBI Taxonomy" id="545864"/>
    <lineage>
        <taxon>Bacteria</taxon>
        <taxon>Pseudomonadati</taxon>
        <taxon>Pseudomonadota</taxon>
        <taxon>Betaproteobacteria</taxon>
        <taxon>Burkholderiales</taxon>
        <taxon>Comamonadaceae</taxon>
    </lineage>
</organism>
<proteinExistence type="predicted"/>
<dbReference type="RefSeq" id="WP_114466513.1">
    <property type="nucleotide sequence ID" value="NZ_QPJK01000001.1"/>
</dbReference>
<evidence type="ECO:0000256" key="1">
    <source>
        <dbReference type="SAM" id="MobiDB-lite"/>
    </source>
</evidence>
<dbReference type="EMBL" id="QPJK01000001">
    <property type="protein sequence ID" value="RCW76451.1"/>
    <property type="molecule type" value="Genomic_DNA"/>
</dbReference>
<protein>
    <recommendedName>
        <fullName evidence="4">Baseplate J-like protein</fullName>
    </recommendedName>
</protein>
<name>A0A368Y847_9BURK</name>
<feature type="region of interest" description="Disordered" evidence="1">
    <location>
        <begin position="1204"/>
        <end position="1225"/>
    </location>
</feature>
<evidence type="ECO:0000313" key="3">
    <source>
        <dbReference type="Proteomes" id="UP000252884"/>
    </source>
</evidence>
<keyword evidence="3" id="KW-1185">Reference proteome</keyword>
<dbReference type="OrthoDB" id="9762853at2"/>
<feature type="compositionally biased region" description="Basic and acidic residues" evidence="1">
    <location>
        <begin position="1204"/>
        <end position="1218"/>
    </location>
</feature>
<dbReference type="AlphaFoldDB" id="A0A368Y847"/>
<accession>A0A368Y847</accession>
<gene>
    <name evidence="2" type="ORF">DES41_1011057</name>
</gene>
<evidence type="ECO:0000313" key="2">
    <source>
        <dbReference type="EMBL" id="RCW76451.1"/>
    </source>
</evidence>
<sequence length="1273" mass="137215">MTAGTSQDERFPDALAPDRFGVDELSFAQRVAMSATLAQHLRFVGLDLRDSGNWSRMFASDVTLVLARIASIDVRALRRAFLQEADTAPLEHLAWQVAELAQWLDLWFKSLDGHADMASRAFRARIHQLADQQLGDDLRWVYQRFGASAWDGARIDRKRARLADIWKPDAPVRAAPPGRAERELLRERYVAFVSAIGALQVLARELLPATLQTGTHEPAAGLLIAFLKLWETVQRDLNRFSARHADFYYRECLGLGQAGAVADEVHLACTRDAAGDGVLQVPQGTVFEAGKDAQGQPMHFHSAAPLVVTDAAVAALCTLRLERDALISPEHAFGFVTRAKATRLQRPSEPAAPLFGGGRGHGAEDARLGLAIASPLLLLREGARQIRIDLPMAGSPGGLEDCVHAVEAASGDTARHNAFGRLLGHWLLVSQADLTPQQLQRLRRAADGVLRPGQRPPTSAGDPLCLLVGPLVPERRLVFERLVRGLLKLHLSASTGWLEASDVHLSRSAGCGLSIALRLRPDAPPIVGCDPALHGADWNTRLPLLRIELSTQGRLYPYSLLADLPLAEARLQVSADGVRDVVLHNNLGRLDPTKAFAPFGPLPTLSSYLVVGAAEVACKNIERLCLHVEWGGLPTEAGGFDAYYRGYPDEQRIGDFRVALAILSDGHWQPCLGASAHQPLFGRAGAGELPLAMDIEVDPGSVRKHSRASHPDEWGLAWPRNGLYRLQLTGPRGAFGHAAYPNVLADTVTANARTRPLRRQQPLPNPPYAPLVERLTLSYTASGVVRLTDAHHHDRPDAPGRVAPAEDVERLMHLHPFGIEALHSAATGVAHGLMPRLDDDGNLYIGLSAGQPGGVLTLLFQLCESAADAMLPGAQRGGLRWATLAGAHWRPLPPERVLSDSTEGFLTSGIVTLDLPGDLTRENTVMPKGLYWLRVSTDRGFDGFASLQAVQAHALRARRALAPGVAALAIVPHGRITKPSASLPGLAGVQQVGASFGLRAPEDGRALYARAGERLQHKQRASNAWDAERLLLEQFPGICKVRCLSGDEIAAHGQPRPPAGQVVAVVVPQVPRNAAASATALPRFNAVELQRMAEHLQARASPFAKIVVRNPAYDRLQLRCNVGLASGVHVGEALQRINTRVVELLSPWFDGGYGVDFDWVVRSEEMEAQLRRIEGVRDIAQLSLLHVACSDDALYTLGDTARRGAGEEREQAGADARRGHAKARTPWSIAVPMPQHILAAGEGDADPAPQPTGIALLAIGSTFVLGTASGGGA</sequence>